<dbReference type="GO" id="GO:0015949">
    <property type="term" value="P:nucleobase-containing small molecule interconversion"/>
    <property type="evidence" value="ECO:0000318"/>
    <property type="project" value="GO_Central"/>
</dbReference>
<dbReference type="eggNOG" id="COG0717">
    <property type="taxonomic scope" value="Bacteria"/>
</dbReference>
<dbReference type="STRING" id="224911.AAV28_22400"/>
<evidence type="ECO:0000313" key="3">
    <source>
        <dbReference type="EMBL" id="BAC50274.1"/>
    </source>
</evidence>
<dbReference type="CDD" id="cd07557">
    <property type="entry name" value="trimeric_dUTPase"/>
    <property type="match status" value="1"/>
</dbReference>
<dbReference type="RefSeq" id="WP_011087770.1">
    <property type="nucleotide sequence ID" value="NC_004463.1"/>
</dbReference>
<organism evidence="3 4">
    <name type="scientific">Bradyrhizobium diazoefficiens (strain JCM 10833 / BCRC 13528 / IAM 13628 / NBRC 14792 / USDA 110)</name>
    <dbReference type="NCBI Taxonomy" id="224911"/>
    <lineage>
        <taxon>Bacteria</taxon>
        <taxon>Pseudomonadati</taxon>
        <taxon>Pseudomonadota</taxon>
        <taxon>Alphaproteobacteria</taxon>
        <taxon>Hyphomicrobiales</taxon>
        <taxon>Nitrobacteraceae</taxon>
        <taxon>Bradyrhizobium</taxon>
    </lineage>
</organism>
<dbReference type="PANTHER" id="PTHR42680">
    <property type="entry name" value="DCTP DEAMINASE"/>
    <property type="match status" value="1"/>
</dbReference>
<dbReference type="Gene3D" id="2.70.40.10">
    <property type="match status" value="1"/>
</dbReference>
<dbReference type="Proteomes" id="UP000002526">
    <property type="component" value="Chromosome"/>
</dbReference>
<sequence length="187" mass="20081">MILTDREIQIALSRKQIIIDPLPQAIAYSSTSVDLTLDPVLNVFAVGNSSIKKVIDPTNPAFNTEEVLAELTKTEDISGGYELQPKVLVLGWSAEYVELPMDSRIAARVEGKSSLARLGLGVHITAPTIHAGFPGQIRLEIVNHGHLPILLKPGMRICQLIFEQTLGTADAGYKGQFVGQAPAKGSG</sequence>
<dbReference type="PANTHER" id="PTHR42680:SF3">
    <property type="entry name" value="DCTP DEAMINASE"/>
    <property type="match status" value="1"/>
</dbReference>
<keyword evidence="2" id="KW-0546">Nucleotide metabolism</keyword>
<dbReference type="FunCoup" id="Q89KA0">
    <property type="interactions" value="300"/>
</dbReference>
<dbReference type="PATRIC" id="fig|224911.44.peg.4870"/>
<keyword evidence="4" id="KW-1185">Reference proteome</keyword>
<evidence type="ECO:0000256" key="2">
    <source>
        <dbReference type="ARBA" id="ARBA00023080"/>
    </source>
</evidence>
<dbReference type="InterPro" id="IPR011962">
    <property type="entry name" value="dCTP_deaminase"/>
</dbReference>
<dbReference type="KEGG" id="bja:bll5009"/>
<dbReference type="GO" id="GO:0006235">
    <property type="term" value="P:dTTP biosynthetic process"/>
    <property type="evidence" value="ECO:0000318"/>
    <property type="project" value="GO_Central"/>
</dbReference>
<dbReference type="GO" id="GO:0006229">
    <property type="term" value="P:dUTP biosynthetic process"/>
    <property type="evidence" value="ECO:0000318"/>
    <property type="project" value="GO_Central"/>
</dbReference>
<name>Q89KA0_BRADU</name>
<keyword evidence="1" id="KW-0378">Hydrolase</keyword>
<accession>Q89KA0</accession>
<dbReference type="EnsemblBacteria" id="BAC50274">
    <property type="protein sequence ID" value="BAC50274"/>
    <property type="gene ID" value="BAC50274"/>
</dbReference>
<dbReference type="Pfam" id="PF22769">
    <property type="entry name" value="DCD"/>
    <property type="match status" value="1"/>
</dbReference>
<protein>
    <submittedName>
        <fullName evidence="3">Bll5009 protein</fullName>
    </submittedName>
</protein>
<dbReference type="SUPFAM" id="SSF51283">
    <property type="entry name" value="dUTPase-like"/>
    <property type="match status" value="1"/>
</dbReference>
<dbReference type="GeneID" id="46492013"/>
<dbReference type="InterPro" id="IPR036157">
    <property type="entry name" value="dUTPase-like_sf"/>
</dbReference>
<evidence type="ECO:0000313" key="4">
    <source>
        <dbReference type="Proteomes" id="UP000002526"/>
    </source>
</evidence>
<dbReference type="EMBL" id="BA000040">
    <property type="protein sequence ID" value="BAC50274.1"/>
    <property type="molecule type" value="Genomic_DNA"/>
</dbReference>
<dbReference type="HOGENOM" id="CLU_087476_2_1_5"/>
<dbReference type="InterPro" id="IPR033704">
    <property type="entry name" value="dUTPase_trimeric"/>
</dbReference>
<dbReference type="InParanoid" id="Q89KA0"/>
<proteinExistence type="predicted"/>
<dbReference type="PhylomeDB" id="Q89KA0"/>
<dbReference type="NCBIfam" id="TIGR02274">
    <property type="entry name" value="dCTP_deam"/>
    <property type="match status" value="1"/>
</dbReference>
<gene>
    <name evidence="3" type="ordered locus">bll5009</name>
</gene>
<dbReference type="AlphaFoldDB" id="Q89KA0"/>
<dbReference type="OrthoDB" id="9780956at2"/>
<reference evidence="4" key="1">
    <citation type="journal article" date="2002" name="DNA Res.">
        <title>Complete genomic sequence of nitrogen-fixing symbiotic bacterium Bradyrhizobium japonicum USDA110.</title>
        <authorList>
            <person name="Kaneko T."/>
            <person name="Nakamura Y."/>
            <person name="Sato S."/>
            <person name="Minamisawa K."/>
            <person name="Uchiumi T."/>
            <person name="Sasamoto S."/>
            <person name="Watanabe A."/>
            <person name="Idesawa K."/>
            <person name="Iriguchi M."/>
            <person name="Kawashima K."/>
            <person name="Kohara M."/>
            <person name="Matsumoto M."/>
            <person name="Shimpo S."/>
            <person name="Tsuruoka H."/>
            <person name="Wada T."/>
            <person name="Yamada M."/>
            <person name="Tabata S."/>
        </authorList>
    </citation>
    <scope>NUCLEOTIDE SEQUENCE [LARGE SCALE GENOMIC DNA]</scope>
    <source>
        <strain evidence="4">JCM 10833 / BCRC 13528 / IAM 13628 / NBRC 14792 / USDA 110</strain>
    </source>
</reference>
<evidence type="ECO:0000256" key="1">
    <source>
        <dbReference type="ARBA" id="ARBA00022801"/>
    </source>
</evidence>
<dbReference type="GO" id="GO:0008829">
    <property type="term" value="F:dCTP deaminase activity"/>
    <property type="evidence" value="ECO:0000318"/>
    <property type="project" value="GO_Central"/>
</dbReference>